<evidence type="ECO:0000256" key="1">
    <source>
        <dbReference type="SAM" id="Phobius"/>
    </source>
</evidence>
<accession>A0A3M8LB28</accession>
<dbReference type="AlphaFoldDB" id="A0A3M8LB28"/>
<dbReference type="EMBL" id="RDSR01000009">
    <property type="protein sequence ID" value="RNE62646.1"/>
    <property type="molecule type" value="Genomic_DNA"/>
</dbReference>
<evidence type="ECO:0008006" key="4">
    <source>
        <dbReference type="Google" id="ProtNLM"/>
    </source>
</evidence>
<gene>
    <name evidence="2" type="ORF">EEJ31_07085</name>
</gene>
<organism evidence="2 3">
    <name type="scientific">Cryobacterium tepidiphilum</name>
    <dbReference type="NCBI Taxonomy" id="2486026"/>
    <lineage>
        <taxon>Bacteria</taxon>
        <taxon>Bacillati</taxon>
        <taxon>Actinomycetota</taxon>
        <taxon>Actinomycetes</taxon>
        <taxon>Micrococcales</taxon>
        <taxon>Microbacteriaceae</taxon>
        <taxon>Cryobacterium</taxon>
    </lineage>
</organism>
<sequence>MIPAAPAAALASGAPVKAASADEEGIGIRLVDIPAATQNDPRARSYIVDNLPPGTTINRRVEVHNHTSEAQDVRVYPGAARIHNGAFVAAADAAENELTTWTSVDQSTLHLAADESAMVTVTVTVPTDAPEGEQYAAVWAEVRSAPDPQTNIVTASRVGVRMYISVGPGNGPAADFSVSTLKASRNGDGEPEVRAEIRNTGGRAIDVSGALSLSDGPSGLAAGPFPTERVLTLAPGTSGEVLITLGSELPSGPWQAALHLKSGLVEHDATAELTFPAKGRSVTVEPDHGIPAWMLLAGGGVVAVLLALLIVVLLRRSNRSTPVRRHAD</sequence>
<keyword evidence="1" id="KW-1133">Transmembrane helix</keyword>
<feature type="transmembrane region" description="Helical" evidence="1">
    <location>
        <begin position="290"/>
        <end position="314"/>
    </location>
</feature>
<evidence type="ECO:0000313" key="3">
    <source>
        <dbReference type="Proteomes" id="UP000279859"/>
    </source>
</evidence>
<dbReference type="Proteomes" id="UP000279859">
    <property type="component" value="Unassembled WGS sequence"/>
</dbReference>
<keyword evidence="1" id="KW-0812">Transmembrane</keyword>
<keyword evidence="3" id="KW-1185">Reference proteome</keyword>
<name>A0A3M8LB28_9MICO</name>
<keyword evidence="1" id="KW-0472">Membrane</keyword>
<reference evidence="2 3" key="1">
    <citation type="submission" date="2018-11" db="EMBL/GenBank/DDBJ databases">
        <title>Cryobacterium sp. nov., isolated from rhizosphere soil of lettuce.</title>
        <authorList>
            <person name="Wang Y."/>
        </authorList>
    </citation>
    <scope>NUCLEOTIDE SEQUENCE [LARGE SCALE GENOMIC DNA]</scope>
    <source>
        <strain evidence="2 3">NEAU-85</strain>
    </source>
</reference>
<dbReference type="OrthoDB" id="3212949at2"/>
<proteinExistence type="predicted"/>
<comment type="caution">
    <text evidence="2">The sequence shown here is derived from an EMBL/GenBank/DDBJ whole genome shotgun (WGS) entry which is preliminary data.</text>
</comment>
<evidence type="ECO:0000313" key="2">
    <source>
        <dbReference type="EMBL" id="RNE62646.1"/>
    </source>
</evidence>
<protein>
    <recommendedName>
        <fullName evidence="4">Peptidase</fullName>
    </recommendedName>
</protein>